<dbReference type="EMBL" id="BRYB01003124">
    <property type="protein sequence ID" value="GMI30912.1"/>
    <property type="molecule type" value="Genomic_DNA"/>
</dbReference>
<reference evidence="1 2" key="1">
    <citation type="journal article" date="2023" name="Commun. Biol.">
        <title>Genome analysis of Parmales, the sister group of diatoms, reveals the evolutionary specialization of diatoms from phago-mixotrophs to photoautotrophs.</title>
        <authorList>
            <person name="Ban H."/>
            <person name="Sato S."/>
            <person name="Yoshikawa S."/>
            <person name="Yamada K."/>
            <person name="Nakamura Y."/>
            <person name="Ichinomiya M."/>
            <person name="Sato N."/>
            <person name="Blanc-Mathieu R."/>
            <person name="Endo H."/>
            <person name="Kuwata A."/>
            <person name="Ogata H."/>
        </authorList>
    </citation>
    <scope>NUCLEOTIDE SEQUENCE [LARGE SCALE GENOMIC DNA]</scope>
</reference>
<comment type="caution">
    <text evidence="1">The sequence shown here is derived from an EMBL/GenBank/DDBJ whole genome shotgun (WGS) entry which is preliminary data.</text>
</comment>
<dbReference type="Proteomes" id="UP001165060">
    <property type="component" value="Unassembled WGS sequence"/>
</dbReference>
<evidence type="ECO:0000313" key="2">
    <source>
        <dbReference type="Proteomes" id="UP001165060"/>
    </source>
</evidence>
<gene>
    <name evidence="1" type="ORF">TeGR_g2937</name>
</gene>
<organism evidence="1 2">
    <name type="scientific">Tetraparma gracilis</name>
    <dbReference type="NCBI Taxonomy" id="2962635"/>
    <lineage>
        <taxon>Eukaryota</taxon>
        <taxon>Sar</taxon>
        <taxon>Stramenopiles</taxon>
        <taxon>Ochrophyta</taxon>
        <taxon>Bolidophyceae</taxon>
        <taxon>Parmales</taxon>
        <taxon>Triparmaceae</taxon>
        <taxon>Tetraparma</taxon>
    </lineage>
</organism>
<keyword evidence="2" id="KW-1185">Reference proteome</keyword>
<accession>A0ABQ6MQI1</accession>
<feature type="non-terminal residue" evidence="1">
    <location>
        <position position="78"/>
    </location>
</feature>
<name>A0ABQ6MQI1_9STRA</name>
<proteinExistence type="predicted"/>
<protein>
    <submittedName>
        <fullName evidence="1">Uncharacterized protein</fullName>
    </submittedName>
</protein>
<sequence length="78" mass="8667">MFLQSSKVLPHLLSNLDVLSVPSTLDEHPLTVYRSNKARAPKATTPVLLLHGRTWSSLPVYNLTPEPTLEAFPPEYAV</sequence>
<evidence type="ECO:0000313" key="1">
    <source>
        <dbReference type="EMBL" id="GMI30912.1"/>
    </source>
</evidence>